<dbReference type="InterPro" id="IPR038665">
    <property type="entry name" value="Voltage-dep_anion_channel_sf"/>
</dbReference>
<organism evidence="6">
    <name type="scientific">Alsobacter sp. KACC 23698</name>
    <dbReference type="NCBI Taxonomy" id="3149229"/>
    <lineage>
        <taxon>Bacteria</taxon>
        <taxon>Pseudomonadati</taxon>
        <taxon>Pseudomonadota</taxon>
        <taxon>Alphaproteobacteria</taxon>
        <taxon>Hyphomicrobiales</taxon>
        <taxon>Alsobacteraceae</taxon>
        <taxon>Alsobacter</taxon>
    </lineage>
</organism>
<reference evidence="6" key="1">
    <citation type="submission" date="2024-05" db="EMBL/GenBank/DDBJ databases">
        <authorList>
            <person name="Kim S."/>
            <person name="Heo J."/>
            <person name="Choi H."/>
            <person name="Choi Y."/>
            <person name="Kwon S.-W."/>
            <person name="Kim Y."/>
        </authorList>
    </citation>
    <scope>NUCLEOTIDE SEQUENCE</scope>
    <source>
        <strain evidence="6">KACC 23698</strain>
    </source>
</reference>
<evidence type="ECO:0000256" key="2">
    <source>
        <dbReference type="ARBA" id="ARBA00022692"/>
    </source>
</evidence>
<dbReference type="PANTHER" id="PTHR37955:SF1">
    <property type="entry name" value="DEP DOMAIN-CONTAINING PROTEIN"/>
    <property type="match status" value="1"/>
</dbReference>
<feature type="transmembrane region" description="Helical" evidence="5">
    <location>
        <begin position="260"/>
        <end position="281"/>
    </location>
</feature>
<keyword evidence="2 5" id="KW-0812">Transmembrane</keyword>
<keyword evidence="3 5" id="KW-1133">Transmembrane helix</keyword>
<sequence>MTRTSASVSGQAHGVPASTFGIVLGVGGLGGAWRGAHRVWSLPSVCGETLILTAGVLWTAFLLAYAMRWVFSREEALAEARHPVQCCFLGLVGVSASLIGLSVAPYSPSLGLILFGLGSGFTLSFALWRTGALWRGGRDHAATTPVLYLPLVAGAFVMSTAAATLGYAGGAQLAFGAGLFTWLAIESVLLHRLYTEDPLPLALRPLLGLQLAPPAVGAVAYLSASGAAPDFAARAMLGYALLQGLLLVRMLPWVMEQPFALSYWAFTFGATALANAALTMVERGDGGLVAHLAPYLFAAANITVGLIGAASLRLFARRVAASARGTPMSSRQT</sequence>
<keyword evidence="4 5" id="KW-0472">Membrane</keyword>
<dbReference type="EMBL" id="CP157484">
    <property type="protein sequence ID" value="XBO40804.1"/>
    <property type="molecule type" value="Genomic_DNA"/>
</dbReference>
<evidence type="ECO:0000256" key="3">
    <source>
        <dbReference type="ARBA" id="ARBA00022989"/>
    </source>
</evidence>
<dbReference type="RefSeq" id="WP_406857662.1">
    <property type="nucleotide sequence ID" value="NZ_CP157484.1"/>
</dbReference>
<dbReference type="InterPro" id="IPR004695">
    <property type="entry name" value="SLAC1/Mae1/Ssu1/TehA"/>
</dbReference>
<feature type="transmembrane region" description="Helical" evidence="5">
    <location>
        <begin position="50"/>
        <end position="71"/>
    </location>
</feature>
<feature type="transmembrane region" description="Helical" evidence="5">
    <location>
        <begin position="146"/>
        <end position="167"/>
    </location>
</feature>
<gene>
    <name evidence="6" type="primary">tehA</name>
    <name evidence="6" type="ORF">ABEG18_08620</name>
</gene>
<feature type="transmembrane region" description="Helical" evidence="5">
    <location>
        <begin position="231"/>
        <end position="248"/>
    </location>
</feature>
<dbReference type="GO" id="GO:0005886">
    <property type="term" value="C:plasma membrane"/>
    <property type="evidence" value="ECO:0007669"/>
    <property type="project" value="TreeGrafter"/>
</dbReference>
<comment type="subcellular location">
    <subcellularLocation>
        <location evidence="1">Membrane</location>
        <topology evidence="1">Multi-pass membrane protein</topology>
    </subcellularLocation>
</comment>
<evidence type="ECO:0000256" key="4">
    <source>
        <dbReference type="ARBA" id="ARBA00023136"/>
    </source>
</evidence>
<dbReference type="NCBIfam" id="NF008032">
    <property type="entry name" value="PRK10764.1"/>
    <property type="match status" value="1"/>
</dbReference>
<dbReference type="AlphaFoldDB" id="A0AAU7JL09"/>
<dbReference type="GO" id="GO:0046583">
    <property type="term" value="F:monoatomic cation efflux transmembrane transporter activity"/>
    <property type="evidence" value="ECO:0007669"/>
    <property type="project" value="TreeGrafter"/>
</dbReference>
<feature type="transmembrane region" description="Helical" evidence="5">
    <location>
        <begin position="12"/>
        <end position="30"/>
    </location>
</feature>
<dbReference type="Pfam" id="PF03595">
    <property type="entry name" value="SLAC1"/>
    <property type="match status" value="1"/>
</dbReference>
<dbReference type="InterPro" id="IPR052951">
    <property type="entry name" value="Tellurite_res_ion_channel"/>
</dbReference>
<feature type="transmembrane region" description="Helical" evidence="5">
    <location>
        <begin position="83"/>
        <end position="104"/>
    </location>
</feature>
<evidence type="ECO:0000256" key="1">
    <source>
        <dbReference type="ARBA" id="ARBA00004141"/>
    </source>
</evidence>
<feature type="transmembrane region" description="Helical" evidence="5">
    <location>
        <begin position="110"/>
        <end position="134"/>
    </location>
</feature>
<evidence type="ECO:0000256" key="5">
    <source>
        <dbReference type="SAM" id="Phobius"/>
    </source>
</evidence>
<evidence type="ECO:0000313" key="6">
    <source>
        <dbReference type="EMBL" id="XBO40804.1"/>
    </source>
</evidence>
<protein>
    <submittedName>
        <fullName evidence="6">Dicarboxylate transporter/tellurite-resistance protein TehA</fullName>
    </submittedName>
</protein>
<accession>A0AAU7JL09</accession>
<feature type="transmembrane region" description="Helical" evidence="5">
    <location>
        <begin position="293"/>
        <end position="315"/>
    </location>
</feature>
<dbReference type="PANTHER" id="PTHR37955">
    <property type="entry name" value="TELLURITE RESISTANCE PROTEIN TEHA"/>
    <property type="match status" value="1"/>
</dbReference>
<name>A0AAU7JL09_9HYPH</name>
<proteinExistence type="predicted"/>
<dbReference type="Gene3D" id="1.50.10.150">
    <property type="entry name" value="Voltage-dependent anion channel"/>
    <property type="match status" value="1"/>
</dbReference>